<dbReference type="InterPro" id="IPR011204">
    <property type="entry name" value="Virulence_RhuM-like"/>
</dbReference>
<gene>
    <name evidence="1" type="ORF">LNP81_07030</name>
</gene>
<comment type="caution">
    <text evidence="1">The sequence shown here is derived from an EMBL/GenBank/DDBJ whole genome shotgun (WGS) entry which is preliminary data.</text>
</comment>
<dbReference type="PIRSF" id="PIRSF015268">
    <property type="entry name" value="Virulence_RhuM"/>
    <property type="match status" value="1"/>
</dbReference>
<dbReference type="EMBL" id="JAJJMM010000001">
    <property type="protein sequence ID" value="MCC9062745.1"/>
    <property type="molecule type" value="Genomic_DNA"/>
</dbReference>
<keyword evidence="2" id="KW-1185">Reference proteome</keyword>
<dbReference type="Pfam" id="PF13310">
    <property type="entry name" value="Virulence_RhuM"/>
    <property type="match status" value="1"/>
</dbReference>
<dbReference type="PANTHER" id="PTHR35810">
    <property type="entry name" value="CYTOPLASMIC PROTEIN-RELATED"/>
    <property type="match status" value="1"/>
</dbReference>
<dbReference type="RefSeq" id="WP_230034530.1">
    <property type="nucleotide sequence ID" value="NZ_JAJJMM010000001.1"/>
</dbReference>
<dbReference type="Proteomes" id="UP001430679">
    <property type="component" value="Unassembled WGS sequence"/>
</dbReference>
<evidence type="ECO:0000313" key="1">
    <source>
        <dbReference type="EMBL" id="MCC9062745.1"/>
    </source>
</evidence>
<accession>A0ABS8MB46</accession>
<protein>
    <submittedName>
        <fullName evidence="1">Virulence RhuM family protein</fullName>
    </submittedName>
</protein>
<name>A0ABS8MB46_9FLAO</name>
<reference evidence="1" key="1">
    <citation type="submission" date="2021-11" db="EMBL/GenBank/DDBJ databases">
        <title>Description of novel Flavobacterium species.</title>
        <authorList>
            <person name="Saticioglu I.B."/>
            <person name="Ay H."/>
            <person name="Altun S."/>
            <person name="Duman M."/>
        </authorList>
    </citation>
    <scope>NUCLEOTIDE SEQUENCE</scope>
    <source>
        <strain evidence="1">F-30</strain>
    </source>
</reference>
<evidence type="ECO:0000313" key="2">
    <source>
        <dbReference type="Proteomes" id="UP001430679"/>
    </source>
</evidence>
<dbReference type="PANTHER" id="PTHR35810:SF1">
    <property type="entry name" value="CYTOPLASMIC PROTEIN"/>
    <property type="match status" value="1"/>
</dbReference>
<sequence length="332" mass="39087">MEKQELIFYNTADGKSNVILLARDGDVWMNQNQLAELFDTSKQNISLHIINVFKDKELDEYSVIKDYLTTASDGKKYNVAFYSLAMILAIGFRVRSKRGTQFRQWANQNLQEYMIKGFVMDDERLKNPNGRSDYFDELLARIRDIRASEKRFYQKIRDLFTLSSDYDTTDKATQMFFADTQNKMLYAITRKTAAEIIVSRANADAPNMALTNWKGNIVRKQDIYIAKNYLTVDEIDTLNRFVVVFLETAELRAKNRQDITMNFWKTNVDRIIEFNDKEVLTHKGNVTHLQMEEKVDAIYEAFHKQRKHVDAKKADEQDFEELKRLEDRLKNK</sequence>
<organism evidence="1 2">
    <name type="scientific">Flavobacterium piscisymbiosum</name>
    <dbReference type="NCBI Taxonomy" id="2893753"/>
    <lineage>
        <taxon>Bacteria</taxon>
        <taxon>Pseudomonadati</taxon>
        <taxon>Bacteroidota</taxon>
        <taxon>Flavobacteriia</taxon>
        <taxon>Flavobacteriales</taxon>
        <taxon>Flavobacteriaceae</taxon>
        <taxon>Flavobacterium</taxon>
    </lineage>
</organism>
<proteinExistence type="predicted"/>